<dbReference type="AlphaFoldDB" id="A0AAD8EE32"/>
<reference evidence="1" key="1">
    <citation type="journal article" date="2023" name="IScience">
        <title>Live-bearing cockroach genome reveals convergent evolutionary mechanisms linked to viviparity in insects and beyond.</title>
        <authorList>
            <person name="Fouks B."/>
            <person name="Harrison M.C."/>
            <person name="Mikhailova A.A."/>
            <person name="Marchal E."/>
            <person name="English S."/>
            <person name="Carruthers M."/>
            <person name="Jennings E.C."/>
            <person name="Chiamaka E.L."/>
            <person name="Frigard R.A."/>
            <person name="Pippel M."/>
            <person name="Attardo G.M."/>
            <person name="Benoit J.B."/>
            <person name="Bornberg-Bauer E."/>
            <person name="Tobe S.S."/>
        </authorList>
    </citation>
    <scope>NUCLEOTIDE SEQUENCE</scope>
    <source>
        <strain evidence="1">Stay&amp;Tobe</strain>
    </source>
</reference>
<proteinExistence type="predicted"/>
<organism evidence="1 2">
    <name type="scientific">Diploptera punctata</name>
    <name type="common">Pacific beetle cockroach</name>
    <dbReference type="NCBI Taxonomy" id="6984"/>
    <lineage>
        <taxon>Eukaryota</taxon>
        <taxon>Metazoa</taxon>
        <taxon>Ecdysozoa</taxon>
        <taxon>Arthropoda</taxon>
        <taxon>Hexapoda</taxon>
        <taxon>Insecta</taxon>
        <taxon>Pterygota</taxon>
        <taxon>Neoptera</taxon>
        <taxon>Polyneoptera</taxon>
        <taxon>Dictyoptera</taxon>
        <taxon>Blattodea</taxon>
        <taxon>Blaberoidea</taxon>
        <taxon>Blaberidae</taxon>
        <taxon>Diplopterinae</taxon>
        <taxon>Diploptera</taxon>
    </lineage>
</organism>
<sequence>PTLLLIFGCLLDRIGDNLSHVPRCPLDRIGPTLLLIFGVHWIGSVPRSVLLIGDNL</sequence>
<accession>A0AAD8EE32</accession>
<feature type="non-terminal residue" evidence="1">
    <location>
        <position position="1"/>
    </location>
</feature>
<reference evidence="1" key="2">
    <citation type="submission" date="2023-05" db="EMBL/GenBank/DDBJ databases">
        <authorList>
            <person name="Fouks B."/>
        </authorList>
    </citation>
    <scope>NUCLEOTIDE SEQUENCE</scope>
    <source>
        <strain evidence="1">Stay&amp;Tobe</strain>
        <tissue evidence="1">Testes</tissue>
    </source>
</reference>
<evidence type="ECO:0000313" key="2">
    <source>
        <dbReference type="Proteomes" id="UP001233999"/>
    </source>
</evidence>
<dbReference type="EMBL" id="JASPKZ010006855">
    <property type="protein sequence ID" value="KAJ9586661.1"/>
    <property type="molecule type" value="Genomic_DNA"/>
</dbReference>
<name>A0AAD8EE32_DIPPU</name>
<gene>
    <name evidence="1" type="ORF">L9F63_019763</name>
</gene>
<dbReference type="Proteomes" id="UP001233999">
    <property type="component" value="Unassembled WGS sequence"/>
</dbReference>
<comment type="caution">
    <text evidence="1">The sequence shown here is derived from an EMBL/GenBank/DDBJ whole genome shotgun (WGS) entry which is preliminary data.</text>
</comment>
<keyword evidence="2" id="KW-1185">Reference proteome</keyword>
<feature type="non-terminal residue" evidence="1">
    <location>
        <position position="56"/>
    </location>
</feature>
<protein>
    <submittedName>
        <fullName evidence="1">Uncharacterized protein</fullName>
    </submittedName>
</protein>
<evidence type="ECO:0000313" key="1">
    <source>
        <dbReference type="EMBL" id="KAJ9586661.1"/>
    </source>
</evidence>